<reference evidence="1" key="1">
    <citation type="submission" date="2021-03" db="EMBL/GenBank/DDBJ databases">
        <authorList>
            <consortium name="DOE Joint Genome Institute"/>
            <person name="Ahrendt S."/>
            <person name="Looney B.P."/>
            <person name="Miyauchi S."/>
            <person name="Morin E."/>
            <person name="Drula E."/>
            <person name="Courty P.E."/>
            <person name="Chicoki N."/>
            <person name="Fauchery L."/>
            <person name="Kohler A."/>
            <person name="Kuo A."/>
            <person name="Labutti K."/>
            <person name="Pangilinan J."/>
            <person name="Lipzen A."/>
            <person name="Riley R."/>
            <person name="Andreopoulos W."/>
            <person name="He G."/>
            <person name="Johnson J."/>
            <person name="Barry K.W."/>
            <person name="Grigoriev I.V."/>
            <person name="Nagy L."/>
            <person name="Hibbett D."/>
            <person name="Henrissat B."/>
            <person name="Matheny P.B."/>
            <person name="Labbe J."/>
            <person name="Martin F."/>
        </authorList>
    </citation>
    <scope>NUCLEOTIDE SEQUENCE</scope>
    <source>
        <strain evidence="1">HHB10654</strain>
    </source>
</reference>
<reference evidence="1" key="2">
    <citation type="journal article" date="2022" name="New Phytol.">
        <title>Evolutionary transition to the ectomycorrhizal habit in the genomes of a hyperdiverse lineage of mushroom-forming fungi.</title>
        <authorList>
            <person name="Looney B."/>
            <person name="Miyauchi S."/>
            <person name="Morin E."/>
            <person name="Drula E."/>
            <person name="Courty P.E."/>
            <person name="Kohler A."/>
            <person name="Kuo A."/>
            <person name="LaButti K."/>
            <person name="Pangilinan J."/>
            <person name="Lipzen A."/>
            <person name="Riley R."/>
            <person name="Andreopoulos W."/>
            <person name="He G."/>
            <person name="Johnson J."/>
            <person name="Nolan M."/>
            <person name="Tritt A."/>
            <person name="Barry K.W."/>
            <person name="Grigoriev I.V."/>
            <person name="Nagy L.G."/>
            <person name="Hibbett D."/>
            <person name="Henrissat B."/>
            <person name="Matheny P.B."/>
            <person name="Labbe J."/>
            <person name="Martin F.M."/>
        </authorList>
    </citation>
    <scope>NUCLEOTIDE SEQUENCE</scope>
    <source>
        <strain evidence="1">HHB10654</strain>
    </source>
</reference>
<dbReference type="Proteomes" id="UP000814140">
    <property type="component" value="Unassembled WGS sequence"/>
</dbReference>
<comment type="caution">
    <text evidence="1">The sequence shown here is derived from an EMBL/GenBank/DDBJ whole genome shotgun (WGS) entry which is preliminary data.</text>
</comment>
<name>A0ACB8TDL3_9AGAM</name>
<organism evidence="1 2">
    <name type="scientific">Artomyces pyxidatus</name>
    <dbReference type="NCBI Taxonomy" id="48021"/>
    <lineage>
        <taxon>Eukaryota</taxon>
        <taxon>Fungi</taxon>
        <taxon>Dikarya</taxon>
        <taxon>Basidiomycota</taxon>
        <taxon>Agaricomycotina</taxon>
        <taxon>Agaricomycetes</taxon>
        <taxon>Russulales</taxon>
        <taxon>Auriscalpiaceae</taxon>
        <taxon>Artomyces</taxon>
    </lineage>
</organism>
<evidence type="ECO:0000313" key="1">
    <source>
        <dbReference type="EMBL" id="KAI0066508.1"/>
    </source>
</evidence>
<accession>A0ACB8TDL3</accession>
<gene>
    <name evidence="1" type="ORF">BV25DRAFT_1392841</name>
</gene>
<sequence>MSHSNAIAASLPPELYNAILDTVPKSELKKTTLALLRALPYSAIPQHHLFTEIRLTHADQVVQLGRRLRGAQYFATLVREFNLDMWKVDADVAINVVRSMPNLTRLSMCIGPNFAPEHLEELFQEPMVGLTFLSLRFRPYVQQATYYQFLKGAYFDSFLVALSKWPTDLTSLSIMQDPLDPSLAPAKQFAQPLVFFRLDSLSSLTASPFLENLANFRIRIPSRQVSRFLYSQPASLPSIDLLDLSTCNITETDVKMMLQQFSGLRHLILDHSSILRGEQLGGEWALFGKSCAMVGIGRAREREKKLKEWIAAQTVREWDPAPQPVAESSTQRAGRKPRRGGRRGVSTATVSLRASPPKKSKPLPGGKAALKARILPPGPTVRSIAMMPSAHVLPSAHQAIREEFERGWSEGLATLTSVRRRLRASCVNGMRMMRFATLDDDEFATTEDAYDGLIEVGVDADELRDLSADMDVGRCPVLCLAGPGEREGYVHADGCGHATGWEVWQDKL</sequence>
<evidence type="ECO:0000313" key="2">
    <source>
        <dbReference type="Proteomes" id="UP000814140"/>
    </source>
</evidence>
<proteinExistence type="predicted"/>
<keyword evidence="2" id="KW-1185">Reference proteome</keyword>
<protein>
    <submittedName>
        <fullName evidence="1">Uncharacterized protein</fullName>
    </submittedName>
</protein>
<dbReference type="EMBL" id="MU277192">
    <property type="protein sequence ID" value="KAI0066508.1"/>
    <property type="molecule type" value="Genomic_DNA"/>
</dbReference>